<evidence type="ECO:0000313" key="2">
    <source>
        <dbReference type="EMBL" id="MDP4545406.1"/>
    </source>
</evidence>
<dbReference type="PANTHER" id="PTHR10788:SF106">
    <property type="entry name" value="BCDNA.GH08860"/>
    <property type="match status" value="1"/>
</dbReference>
<dbReference type="Proteomes" id="UP001228171">
    <property type="component" value="Unassembled WGS sequence"/>
</dbReference>
<sequence>MSRLIVLSNRVKMPDNHPMAGGLAVALQDVLIGKSVVWMGWNGEVVNDNSANNTDDANTFSSIQQRFMASSKAKTRATQITYMTTAFTTQQYQHFYCGFANNVLWPLLHEQTALISQATDDYAGYQAVNRLFARQLKSIIQPDDVIWVHDYHFLSVAYHCRKLGIKNRIGLFLHIPFVALDFWQQLKQSAELIHHLAHYDVLGTQTQQGCTNCVDVFQHYLKDRLSKNRLSEERVEKESVDKEDVLANSLAENSDVGLTPINVLQKNQPFTHTYPYHSSGTALTLNLDFKPQHCLLINAYPIGINVARIQQQVSQLASSLPAHLTQHRAYKKTDKTTTQQIIAVDRIDYSKGLLRRFLAYRDFLEHYPSYQNQLQLLQIACPSRLDLPTYQRLYQEVKRTVSEINQQFSTDNGAWQAIKYSENVLNHEPLMAAFWQSDIGWVNSLKDGMNLVAKEYIAAQNPDDPGVLMLSRYAGAAEQMQTAVIVDPHQPTSMIEGLKAALTMPLKERQLRYQALLQGLHQDDLYAWQQRFLDDLYLDGRYDNKKRSADVGAFDAIQMSDS</sequence>
<comment type="similarity">
    <text evidence="1">Belongs to the glycosyltransferase 20 family.</text>
</comment>
<dbReference type="EMBL" id="JAVAJI010000017">
    <property type="protein sequence ID" value="MDP4545406.1"/>
    <property type="molecule type" value="Genomic_DNA"/>
</dbReference>
<dbReference type="InterPro" id="IPR001830">
    <property type="entry name" value="Glyco_trans_20"/>
</dbReference>
<proteinExistence type="inferred from homology"/>
<dbReference type="SUPFAM" id="SSF53756">
    <property type="entry name" value="UDP-Glycosyltransferase/glycogen phosphorylase"/>
    <property type="match status" value="1"/>
</dbReference>
<dbReference type="Gene3D" id="3.40.50.2000">
    <property type="entry name" value="Glycogen Phosphorylase B"/>
    <property type="match status" value="3"/>
</dbReference>
<dbReference type="RefSeq" id="WP_305935892.1">
    <property type="nucleotide sequence ID" value="NZ_JAVAJI010000017.1"/>
</dbReference>
<gene>
    <name evidence="2" type="ORF">Q8P09_10000</name>
</gene>
<name>A0ABT9HHZ3_9GAMM</name>
<dbReference type="CDD" id="cd03788">
    <property type="entry name" value="GT20_TPS"/>
    <property type="match status" value="1"/>
</dbReference>
<evidence type="ECO:0000256" key="1">
    <source>
        <dbReference type="ARBA" id="ARBA00008799"/>
    </source>
</evidence>
<reference evidence="2 3" key="1">
    <citation type="submission" date="2023-08" db="EMBL/GenBank/DDBJ databases">
        <authorList>
            <person name="Kumar R."/>
        </authorList>
    </citation>
    <scope>NUCLEOTIDE SEQUENCE [LARGE SCALE GENOMIC DNA]</scope>
    <source>
        <strain evidence="2 3">LUR13</strain>
    </source>
</reference>
<comment type="caution">
    <text evidence="2">The sequence shown here is derived from an EMBL/GenBank/DDBJ whole genome shotgun (WGS) entry which is preliminary data.</text>
</comment>
<organism evidence="2 3">
    <name type="scientific">Psychrobacter faecalis</name>
    <dbReference type="NCBI Taxonomy" id="180588"/>
    <lineage>
        <taxon>Bacteria</taxon>
        <taxon>Pseudomonadati</taxon>
        <taxon>Pseudomonadota</taxon>
        <taxon>Gammaproteobacteria</taxon>
        <taxon>Moraxellales</taxon>
        <taxon>Moraxellaceae</taxon>
        <taxon>Psychrobacter</taxon>
    </lineage>
</organism>
<dbReference type="Pfam" id="PF00982">
    <property type="entry name" value="Glyco_transf_20"/>
    <property type="match status" value="2"/>
</dbReference>
<evidence type="ECO:0000313" key="3">
    <source>
        <dbReference type="Proteomes" id="UP001228171"/>
    </source>
</evidence>
<keyword evidence="3" id="KW-1185">Reference proteome</keyword>
<dbReference type="PANTHER" id="PTHR10788">
    <property type="entry name" value="TREHALOSE-6-PHOSPHATE SYNTHASE"/>
    <property type="match status" value="1"/>
</dbReference>
<accession>A0ABT9HHZ3</accession>
<protein>
    <submittedName>
        <fullName evidence="2">Trehalose-6-phosphate synthase</fullName>
    </submittedName>
</protein>